<evidence type="ECO:0000313" key="3">
    <source>
        <dbReference type="Proteomes" id="UP000712281"/>
    </source>
</evidence>
<name>A0A8S9ID15_BRACR</name>
<feature type="compositionally biased region" description="Basic and acidic residues" evidence="1">
    <location>
        <begin position="68"/>
        <end position="79"/>
    </location>
</feature>
<feature type="compositionally biased region" description="Polar residues" evidence="1">
    <location>
        <begin position="103"/>
        <end position="112"/>
    </location>
</feature>
<comment type="caution">
    <text evidence="2">The sequence shown here is derived from an EMBL/GenBank/DDBJ whole genome shotgun (WGS) entry which is preliminary data.</text>
</comment>
<feature type="compositionally biased region" description="Low complexity" evidence="1">
    <location>
        <begin position="122"/>
        <end position="136"/>
    </location>
</feature>
<proteinExistence type="predicted"/>
<feature type="compositionally biased region" description="Basic and acidic residues" evidence="1">
    <location>
        <begin position="86"/>
        <end position="100"/>
    </location>
</feature>
<feature type="region of interest" description="Disordered" evidence="1">
    <location>
        <begin position="68"/>
        <end position="223"/>
    </location>
</feature>
<feature type="compositionally biased region" description="Basic and acidic residues" evidence="1">
    <location>
        <begin position="192"/>
        <end position="209"/>
    </location>
</feature>
<dbReference type="AlphaFoldDB" id="A0A8S9ID15"/>
<organism evidence="2 3">
    <name type="scientific">Brassica cretica</name>
    <name type="common">Mustard</name>
    <dbReference type="NCBI Taxonomy" id="69181"/>
    <lineage>
        <taxon>Eukaryota</taxon>
        <taxon>Viridiplantae</taxon>
        <taxon>Streptophyta</taxon>
        <taxon>Embryophyta</taxon>
        <taxon>Tracheophyta</taxon>
        <taxon>Spermatophyta</taxon>
        <taxon>Magnoliopsida</taxon>
        <taxon>eudicotyledons</taxon>
        <taxon>Gunneridae</taxon>
        <taxon>Pentapetalae</taxon>
        <taxon>rosids</taxon>
        <taxon>malvids</taxon>
        <taxon>Brassicales</taxon>
        <taxon>Brassicaceae</taxon>
        <taxon>Brassiceae</taxon>
        <taxon>Brassica</taxon>
    </lineage>
</organism>
<feature type="compositionally biased region" description="Basic and acidic residues" evidence="1">
    <location>
        <begin position="140"/>
        <end position="152"/>
    </location>
</feature>
<feature type="compositionally biased region" description="Polar residues" evidence="1">
    <location>
        <begin position="165"/>
        <end position="179"/>
    </location>
</feature>
<dbReference type="EMBL" id="QGKW02001911">
    <property type="protein sequence ID" value="KAF2567433.1"/>
    <property type="molecule type" value="Genomic_DNA"/>
</dbReference>
<evidence type="ECO:0000313" key="2">
    <source>
        <dbReference type="EMBL" id="KAF2567433.1"/>
    </source>
</evidence>
<accession>A0A8S9ID15</accession>
<evidence type="ECO:0000256" key="1">
    <source>
        <dbReference type="SAM" id="MobiDB-lite"/>
    </source>
</evidence>
<feature type="region of interest" description="Disordered" evidence="1">
    <location>
        <begin position="1"/>
        <end position="24"/>
    </location>
</feature>
<sequence>MSTPMTSGKSLRRGERYTQRTSGIDCIVTPTQSFPEIGRDTIRINTVLGWNPEEKNRDISSSLEWRRKDHHDMSHDKSKNYTLRSENLRGKHWERPDKRLSTRRSPTDSQRTISDHFPSKWPRSYPGGRRSRSPPSQGKMEWRPVTRPRETEENSGTQRPRKETGNNGSPMEQSKTESSMVLRAQREANVTTKDHEPQGELEVEKEKEQNRKRRKKDKENEDVDLDISIDEYAEMAMNEEMIDAEVRILGAIVRLLGFGS</sequence>
<gene>
    <name evidence="2" type="ORF">F2Q68_00024134</name>
</gene>
<protein>
    <submittedName>
        <fullName evidence="2">Uncharacterized protein</fullName>
    </submittedName>
</protein>
<dbReference type="Proteomes" id="UP000712281">
    <property type="component" value="Unassembled WGS sequence"/>
</dbReference>
<reference evidence="2" key="1">
    <citation type="submission" date="2019-12" db="EMBL/GenBank/DDBJ databases">
        <title>Genome sequencing and annotation of Brassica cretica.</title>
        <authorList>
            <person name="Studholme D.J."/>
            <person name="Sarris P.F."/>
        </authorList>
    </citation>
    <scope>NUCLEOTIDE SEQUENCE</scope>
    <source>
        <strain evidence="2">PFS-001/15</strain>
        <tissue evidence="2">Leaf</tissue>
    </source>
</reference>